<keyword evidence="2" id="KW-0732">Signal</keyword>
<evidence type="ECO:0000313" key="5">
    <source>
        <dbReference type="Proteomes" id="UP001209535"/>
    </source>
</evidence>
<evidence type="ECO:0000256" key="2">
    <source>
        <dbReference type="ARBA" id="ARBA00022729"/>
    </source>
</evidence>
<dbReference type="CDD" id="cd13604">
    <property type="entry name" value="PBP2_TRAP_ketoacid_lactate_like"/>
    <property type="match status" value="1"/>
</dbReference>
<dbReference type="NCBIfam" id="TIGR01409">
    <property type="entry name" value="TAT_signal_seq"/>
    <property type="match status" value="1"/>
</dbReference>
<gene>
    <name evidence="4" type="ORF">OEZ60_02860</name>
</gene>
<organism evidence="4 5">
    <name type="scientific">Albidovulum salinarum</name>
    <dbReference type="NCBI Taxonomy" id="2984153"/>
    <lineage>
        <taxon>Bacteria</taxon>
        <taxon>Pseudomonadati</taxon>
        <taxon>Pseudomonadota</taxon>
        <taxon>Alphaproteobacteria</taxon>
        <taxon>Rhodobacterales</taxon>
        <taxon>Paracoccaceae</taxon>
        <taxon>Albidovulum</taxon>
    </lineage>
</organism>
<dbReference type="RefSeq" id="WP_263333025.1">
    <property type="nucleotide sequence ID" value="NZ_JAOVQO010000002.1"/>
</dbReference>
<dbReference type="InterPro" id="IPR038404">
    <property type="entry name" value="TRAP_DctP_sf"/>
</dbReference>
<keyword evidence="5" id="KW-1185">Reference proteome</keyword>
<proteinExistence type="predicted"/>
<reference evidence="4 5" key="1">
    <citation type="submission" date="2022-10" db="EMBL/GenBank/DDBJ databases">
        <title>Defluviimonas sp. nov., isolated from ocean surface sediments.</title>
        <authorList>
            <person name="He W."/>
            <person name="Wang L."/>
            <person name="Zhang D.-F."/>
        </authorList>
    </citation>
    <scope>NUCLEOTIDE SEQUENCE [LARGE SCALE GENOMIC DNA]</scope>
    <source>
        <strain evidence="4 5">WL0024</strain>
    </source>
</reference>
<comment type="subcellular location">
    <subcellularLocation>
        <location evidence="1">Periplasm</location>
    </subcellularLocation>
</comment>
<dbReference type="PANTHER" id="PTHR33376">
    <property type="match status" value="1"/>
</dbReference>
<dbReference type="InterPro" id="IPR006311">
    <property type="entry name" value="TAT_signal"/>
</dbReference>
<dbReference type="InterPro" id="IPR019546">
    <property type="entry name" value="TAT_signal_bac_arc"/>
</dbReference>
<dbReference type="Pfam" id="PF03480">
    <property type="entry name" value="DctP"/>
    <property type="match status" value="1"/>
</dbReference>
<comment type="caution">
    <text evidence="4">The sequence shown here is derived from an EMBL/GenBank/DDBJ whole genome shotgun (WGS) entry which is preliminary data.</text>
</comment>
<evidence type="ECO:0000256" key="1">
    <source>
        <dbReference type="ARBA" id="ARBA00004418"/>
    </source>
</evidence>
<dbReference type="EMBL" id="JAOVQO010000002">
    <property type="protein sequence ID" value="MCU9846935.1"/>
    <property type="molecule type" value="Genomic_DNA"/>
</dbReference>
<dbReference type="InterPro" id="IPR018389">
    <property type="entry name" value="DctP_fam"/>
</dbReference>
<dbReference type="Gene3D" id="3.40.190.170">
    <property type="entry name" value="Bacterial extracellular solute-binding protein, family 7"/>
    <property type="match status" value="1"/>
</dbReference>
<name>A0ABT2WZU1_9RHOB</name>
<accession>A0ABT2WZU1</accession>
<dbReference type="PANTHER" id="PTHR33376:SF5">
    <property type="entry name" value="EXTRACYTOPLASMIC SOLUTE RECEPTOR PROTEIN"/>
    <property type="match status" value="1"/>
</dbReference>
<dbReference type="Proteomes" id="UP001209535">
    <property type="component" value="Unassembled WGS sequence"/>
</dbReference>
<dbReference type="PROSITE" id="PS51318">
    <property type="entry name" value="TAT"/>
    <property type="match status" value="1"/>
</dbReference>
<dbReference type="PIRSF" id="PIRSF039026">
    <property type="entry name" value="SiaP"/>
    <property type="match status" value="1"/>
</dbReference>
<evidence type="ECO:0000256" key="3">
    <source>
        <dbReference type="ARBA" id="ARBA00022764"/>
    </source>
</evidence>
<sequence length="363" mass="39007">MDRRSFLTKAAVGGTAAAAATTLAAPLYAQGNRTLTLVTTWPRGFAGVHDAAQRCADIITGMTDGQLTVDLKAAGELVGAFEVFDAVTSGQADMYHGADYYFVGQHPGYAYFTGVPMGMVSQELANWYYHGGGQELHDELGQIFGLKSFLAGNTGAQCGGWFRQEIKGPEDFNGLKFRMPGLGGEALGKLGASVQNLPGGEIYQALASGALDGTEWIGPWADEKAGFQEITKFYYTAGFHEPTAGLSLAMNREVFDSLTPGQQKIYEIACGEAHQWNLAQFLANNSAALARLQAAGVKTLTFPDSVWDAFGKAANEVLTDPTRMSDELYKKIYDSYMASMRASSAWDKLSDGAYTAQRDRVLG</sequence>
<protein>
    <submittedName>
        <fullName evidence="4">TRAP transporter substrate-binding protein</fullName>
    </submittedName>
</protein>
<dbReference type="InterPro" id="IPR026289">
    <property type="entry name" value="SBP_TakP-like"/>
</dbReference>
<keyword evidence="3" id="KW-0574">Periplasm</keyword>
<dbReference type="Gene3D" id="3.40.190.10">
    <property type="entry name" value="Periplasmic binding protein-like II"/>
    <property type="match status" value="1"/>
</dbReference>
<evidence type="ECO:0000313" key="4">
    <source>
        <dbReference type="EMBL" id="MCU9846935.1"/>
    </source>
</evidence>